<dbReference type="InterPro" id="IPR009072">
    <property type="entry name" value="Histone-fold"/>
</dbReference>
<feature type="region of interest" description="Disordered" evidence="2">
    <location>
        <begin position="53"/>
        <end position="83"/>
    </location>
</feature>
<evidence type="ECO:0000256" key="2">
    <source>
        <dbReference type="SAM" id="MobiDB-lite"/>
    </source>
</evidence>
<dbReference type="Proteomes" id="UP000700334">
    <property type="component" value="Unassembled WGS sequence"/>
</dbReference>
<dbReference type="GO" id="GO:0000786">
    <property type="term" value="C:nucleosome"/>
    <property type="evidence" value="ECO:0007669"/>
    <property type="project" value="InterPro"/>
</dbReference>
<dbReference type="SMART" id="SM00427">
    <property type="entry name" value="H2B"/>
    <property type="match status" value="1"/>
</dbReference>
<organism evidence="3 4">
    <name type="scientific">Galemys pyrenaicus</name>
    <name type="common">Iberian desman</name>
    <name type="synonym">Pyrenean desman</name>
    <dbReference type="NCBI Taxonomy" id="202257"/>
    <lineage>
        <taxon>Eukaryota</taxon>
        <taxon>Metazoa</taxon>
        <taxon>Chordata</taxon>
        <taxon>Craniata</taxon>
        <taxon>Vertebrata</taxon>
        <taxon>Euteleostomi</taxon>
        <taxon>Mammalia</taxon>
        <taxon>Eutheria</taxon>
        <taxon>Laurasiatheria</taxon>
        <taxon>Eulipotyphla</taxon>
        <taxon>Talpidae</taxon>
        <taxon>Galemys</taxon>
    </lineage>
</organism>
<comment type="caution">
    <text evidence="3">The sequence shown here is derived from an EMBL/GenBank/DDBJ whole genome shotgun (WGS) entry which is preliminary data.</text>
</comment>
<dbReference type="Gene3D" id="1.10.20.10">
    <property type="entry name" value="Histone, subunit A"/>
    <property type="match status" value="1"/>
</dbReference>
<name>A0A8J5ZV13_GALPY</name>
<gene>
    <name evidence="3" type="ORF">J0S82_017152</name>
</gene>
<dbReference type="PANTHER" id="PTHR23428">
    <property type="entry name" value="HISTONE H2B"/>
    <property type="match status" value="1"/>
</dbReference>
<sequence>QSTLRLRLPPGPPPQGCPITSREIHAAVSCCSGRSASTLEHGEQCHQGCHHQIHRPAASEPPASGHLSPANLGSLQSHPACREKTSTLTPEAGHLARSNGRATITSREIQTAVRLLLPGDIGKHAVSEGTKAVIRYTRCETRMIQAGRSAVSVIRGRQTSLENSARHMPASVLKQVHLDIGISFKAMCTGNYFPND</sequence>
<dbReference type="AlphaFoldDB" id="A0A8J5ZV13"/>
<dbReference type="InterPro" id="IPR000558">
    <property type="entry name" value="Histone_H2B"/>
</dbReference>
<feature type="non-terminal residue" evidence="3">
    <location>
        <position position="196"/>
    </location>
</feature>
<protein>
    <submittedName>
        <fullName evidence="3">Histone H2B type 1-L</fullName>
    </submittedName>
</protein>
<keyword evidence="4" id="KW-1185">Reference proteome</keyword>
<dbReference type="PRINTS" id="PR00621">
    <property type="entry name" value="HISTONEH2B"/>
</dbReference>
<dbReference type="GO" id="GO:0003677">
    <property type="term" value="F:DNA binding"/>
    <property type="evidence" value="ECO:0007669"/>
    <property type="project" value="InterPro"/>
</dbReference>
<dbReference type="EMBL" id="JAGFMF010012134">
    <property type="protein sequence ID" value="KAG8506967.1"/>
    <property type="molecule type" value="Genomic_DNA"/>
</dbReference>
<feature type="non-terminal residue" evidence="3">
    <location>
        <position position="1"/>
    </location>
</feature>
<accession>A0A8J5ZV13</accession>
<dbReference type="SUPFAM" id="SSF47113">
    <property type="entry name" value="Histone-fold"/>
    <property type="match status" value="1"/>
</dbReference>
<dbReference type="GO" id="GO:0046982">
    <property type="term" value="F:protein heterodimerization activity"/>
    <property type="evidence" value="ECO:0007669"/>
    <property type="project" value="InterPro"/>
</dbReference>
<evidence type="ECO:0000313" key="3">
    <source>
        <dbReference type="EMBL" id="KAG8506967.1"/>
    </source>
</evidence>
<comment type="similarity">
    <text evidence="1">Belongs to the histone H2B family.</text>
</comment>
<reference evidence="3" key="1">
    <citation type="journal article" date="2021" name="Evol. Appl.">
        <title>The genome of the Pyrenean desman and the effects of bottlenecks and inbreeding on the genomic landscape of an endangered species.</title>
        <authorList>
            <person name="Escoda L."/>
            <person name="Castresana J."/>
        </authorList>
    </citation>
    <scope>NUCLEOTIDE SEQUENCE</scope>
    <source>
        <strain evidence="3">IBE-C5619</strain>
    </source>
</reference>
<evidence type="ECO:0000313" key="4">
    <source>
        <dbReference type="Proteomes" id="UP000700334"/>
    </source>
</evidence>
<proteinExistence type="inferred from homology"/>
<dbReference type="GO" id="GO:0030527">
    <property type="term" value="F:structural constituent of chromatin"/>
    <property type="evidence" value="ECO:0007669"/>
    <property type="project" value="InterPro"/>
</dbReference>
<evidence type="ECO:0000256" key="1">
    <source>
        <dbReference type="ARBA" id="ARBA00006846"/>
    </source>
</evidence>